<evidence type="ECO:0000313" key="8">
    <source>
        <dbReference type="Proteomes" id="UP000092555"/>
    </source>
</evidence>
<accession>A0A1A0H4Z6</accession>
<name>A0A1A0H4Z6_9ASCO</name>
<dbReference type="GO" id="GO:0009100">
    <property type="term" value="P:glycoprotein metabolic process"/>
    <property type="evidence" value="ECO:0007669"/>
    <property type="project" value="UniProtKB-ARBA"/>
</dbReference>
<keyword evidence="2" id="KW-0812">Transmembrane</keyword>
<feature type="domain" description="LicD/FKTN/FKRP nucleotidyltransferase" evidence="6">
    <location>
        <begin position="396"/>
        <end position="534"/>
    </location>
</feature>
<comment type="caution">
    <text evidence="7">The sequence shown here is derived from an EMBL/GenBank/DDBJ whole genome shotgun (WGS) entry which is preliminary data.</text>
</comment>
<organism evidence="7 8">
    <name type="scientific">Metschnikowia bicuspidata var. bicuspidata NRRL YB-4993</name>
    <dbReference type="NCBI Taxonomy" id="869754"/>
    <lineage>
        <taxon>Eukaryota</taxon>
        <taxon>Fungi</taxon>
        <taxon>Dikarya</taxon>
        <taxon>Ascomycota</taxon>
        <taxon>Saccharomycotina</taxon>
        <taxon>Pichiomycetes</taxon>
        <taxon>Metschnikowiaceae</taxon>
        <taxon>Metschnikowia</taxon>
    </lineage>
</organism>
<feature type="compositionally biased region" description="Polar residues" evidence="5">
    <location>
        <begin position="731"/>
        <end position="749"/>
    </location>
</feature>
<keyword evidence="3" id="KW-1133">Transmembrane helix</keyword>
<reference evidence="7 8" key="1">
    <citation type="submission" date="2016-05" db="EMBL/GenBank/DDBJ databases">
        <title>Comparative genomics of biotechnologically important yeasts.</title>
        <authorList>
            <consortium name="DOE Joint Genome Institute"/>
            <person name="Riley R."/>
            <person name="Haridas S."/>
            <person name="Wolfe K.H."/>
            <person name="Lopes M.R."/>
            <person name="Hittinger C.T."/>
            <person name="Goker M."/>
            <person name="Salamov A."/>
            <person name="Wisecaver J."/>
            <person name="Long T.M."/>
            <person name="Aerts A.L."/>
            <person name="Barry K."/>
            <person name="Choi C."/>
            <person name="Clum A."/>
            <person name="Coughlan A.Y."/>
            <person name="Deshpande S."/>
            <person name="Douglass A.P."/>
            <person name="Hanson S.J."/>
            <person name="Klenk H.-P."/>
            <person name="LaButti K."/>
            <person name="Lapidus A."/>
            <person name="Lindquist E."/>
            <person name="Lipzen A."/>
            <person name="Meier-kolthoff J.P."/>
            <person name="Ohm R.A."/>
            <person name="Otillar R.P."/>
            <person name="Pangilinan J."/>
            <person name="Peng Y."/>
            <person name="Rokas A."/>
            <person name="Rosa C.A."/>
            <person name="Scheuner C."/>
            <person name="Sibirny A.A."/>
            <person name="Slot J.C."/>
            <person name="Stielow J.B."/>
            <person name="Sun H."/>
            <person name="Kurtzman C.P."/>
            <person name="Blackwell M."/>
            <person name="Grigoriev I.V."/>
            <person name="Jeffries T.W."/>
        </authorList>
    </citation>
    <scope>NUCLEOTIDE SEQUENCE [LARGE SCALE GENOMIC DNA]</scope>
    <source>
        <strain evidence="7 8">NRRL YB-4993</strain>
    </source>
</reference>
<evidence type="ECO:0000259" key="6">
    <source>
        <dbReference type="Pfam" id="PF04991"/>
    </source>
</evidence>
<evidence type="ECO:0000256" key="2">
    <source>
        <dbReference type="ARBA" id="ARBA00022692"/>
    </source>
</evidence>
<dbReference type="PANTHER" id="PTHR15407:SF28">
    <property type="entry name" value="RIBITOL-5-PHOSPHATE TRANSFERASE FKTN"/>
    <property type="match status" value="1"/>
</dbReference>
<feature type="region of interest" description="Disordered" evidence="5">
    <location>
        <begin position="727"/>
        <end position="749"/>
    </location>
</feature>
<protein>
    <recommendedName>
        <fullName evidence="6">LicD/FKTN/FKRP nucleotidyltransferase domain-containing protein</fullName>
    </recommendedName>
</protein>
<dbReference type="InterPro" id="IPR007074">
    <property type="entry name" value="LicD/FKTN/FKRP_NTP_transf"/>
</dbReference>
<comment type="subcellular location">
    <subcellularLocation>
        <location evidence="1">Membrane</location>
        <topology evidence="1">Single-pass membrane protein</topology>
    </subcellularLocation>
</comment>
<evidence type="ECO:0000256" key="5">
    <source>
        <dbReference type="SAM" id="MobiDB-lite"/>
    </source>
</evidence>
<proteinExistence type="predicted"/>
<dbReference type="PANTHER" id="PTHR15407">
    <property type="entry name" value="FUKUTIN-RELATED"/>
    <property type="match status" value="1"/>
</dbReference>
<dbReference type="AlphaFoldDB" id="A0A1A0H4Z6"/>
<evidence type="ECO:0000313" key="7">
    <source>
        <dbReference type="EMBL" id="OBA18982.1"/>
    </source>
</evidence>
<evidence type="ECO:0000256" key="3">
    <source>
        <dbReference type="ARBA" id="ARBA00022989"/>
    </source>
</evidence>
<sequence>MIRLRRALRIIFLLMVIGLAYVMMFTRSPISLADNTRQAIFLNFRLMYAKVTSESLSLDDNINFQKKVNETTTEKLSSDTSHSLYFLRPDYKPPTEISIPQYFLSSGKDPQQKPHIQPFDPRLTLSIYFAWIRENPGKAVPFHWSDWVDLSVLNKYILLPSNKKETCESLFQLTDEQKRKSTTSPIDEYCATDQYFPLGFKVRRYPLDQTRENAQLLAKAHLYSVFPSPTRLVILTNNHGAYHIDVENLENDLKYSLLHNRLPEQVFSSESVDKVDVVSSYKSLLRFQKPSVEYEQEPDKIDLVEASFDVDVEDIILKMKENEISPQEKKYLSSLEYSKDDKLPGKSFMEAKLLALDKQKILGDHYDWRFFNGLTINTDKQVLALHRVLKNYLSFCRTHGIVTWIAHGSLLSWYWNGMAFPWDADTDVQMPITDLHRLARDFNQTLVIENTGRDLRGADEKSMEFNGMGSFFIDVGSSITQREHGNGLNNIDARFIDIHTGLYVDITGLAVSDENAPGRYESPKILQKPETNKIHNKLKNLFNCRNRHFSSLSELTPLVKTVVQNEIAYVPKKFSPMLEHEYRAGGMIQQKFKDYIYLSSFRLWVRVQSLRGLGKRDSKDEKLETIANFDMDDFVNLLYDNWILREYLSGREFTHFHENQMSYLLSSRMEKYFSGLRTYIEENKANRPIWGDLFMNEIAVHGWDYDKEVQKIEALIDLYKEDQMKTDGAETVSNDQNKIVSSDSEAIQS</sequence>
<keyword evidence="8" id="KW-1185">Reference proteome</keyword>
<dbReference type="GO" id="GO:0016020">
    <property type="term" value="C:membrane"/>
    <property type="evidence" value="ECO:0007669"/>
    <property type="project" value="UniProtKB-SubCell"/>
</dbReference>
<gene>
    <name evidence="7" type="ORF">METBIDRAFT_47295</name>
</gene>
<evidence type="ECO:0000256" key="1">
    <source>
        <dbReference type="ARBA" id="ARBA00004167"/>
    </source>
</evidence>
<dbReference type="EMBL" id="LXTC01000008">
    <property type="protein sequence ID" value="OBA18982.1"/>
    <property type="molecule type" value="Genomic_DNA"/>
</dbReference>
<keyword evidence="4" id="KW-0472">Membrane</keyword>
<dbReference type="OrthoDB" id="444255at2759"/>
<dbReference type="Pfam" id="PF04991">
    <property type="entry name" value="LicD"/>
    <property type="match status" value="1"/>
</dbReference>
<dbReference type="RefSeq" id="XP_018709517.1">
    <property type="nucleotide sequence ID" value="XM_018858146.1"/>
</dbReference>
<dbReference type="InterPro" id="IPR009644">
    <property type="entry name" value="FKTN/MNN4/W02B3.4-1"/>
</dbReference>
<evidence type="ECO:0000256" key="4">
    <source>
        <dbReference type="ARBA" id="ARBA00023136"/>
    </source>
</evidence>
<dbReference type="Proteomes" id="UP000092555">
    <property type="component" value="Unassembled WGS sequence"/>
</dbReference>
<dbReference type="GeneID" id="30031122"/>